<sequence>MPTMPSTIHRKAVHTPAWKRIGLKLKLPQVQSYSLNTLIAEDSNLKRKAALLDSSDEKDNKKSKISTETTFQKAHEVTPLHSSIKKSVTFTPETKVEDGDSIKKLFKTWVAQQKSHHSPNSLFNSHEALEINTDSVSLNEESDLKKLNKKKKPKDTKVSRQLKSQVTNHLTKVTPPFLSYLREYHESRETWKFKKNHQTHLLQHIFDVERVPSNHAHLIYAYVRGLRGQVRTRLRDSAMSIKVDDQENGMSGFPSEVLNPEQRQKEYECAISDYLTSSTTSHIQQPGHEESFLSRFEDEMMRSRIIRRIRAEMILTELASSNEGNETASMESFRDKDSGNLHLESKLVQKKVRRRKKRTLIVEESSSDDSDSNSE</sequence>
<dbReference type="Proteomes" id="UP000237438">
    <property type="component" value="Unassembled WGS sequence"/>
</dbReference>
<feature type="region of interest" description="Disordered" evidence="1">
    <location>
        <begin position="140"/>
        <end position="164"/>
    </location>
</feature>
<comment type="caution">
    <text evidence="3">The sequence shown here is derived from an EMBL/GenBank/DDBJ whole genome shotgun (WGS) entry which is preliminary data.</text>
</comment>
<feature type="domain" description="WKF" evidence="2">
    <location>
        <begin position="179"/>
        <end position="240"/>
    </location>
</feature>
<gene>
    <name evidence="3" type="ORF">EPUL_004910</name>
</gene>
<dbReference type="InterPro" id="IPR019327">
    <property type="entry name" value="WKF"/>
</dbReference>
<dbReference type="OrthoDB" id="10261563at2759"/>
<dbReference type="Pfam" id="PF10180">
    <property type="entry name" value="WKF"/>
    <property type="match status" value="1"/>
</dbReference>
<protein>
    <recommendedName>
        <fullName evidence="2">WKF domain-containing protein</fullName>
    </recommendedName>
</protein>
<evidence type="ECO:0000313" key="4">
    <source>
        <dbReference type="Proteomes" id="UP000237438"/>
    </source>
</evidence>
<dbReference type="PANTHER" id="PTHR22306">
    <property type="entry name" value="CHROMOSOME 7 OPEN READING FRAME 50"/>
    <property type="match status" value="1"/>
</dbReference>
<evidence type="ECO:0000256" key="1">
    <source>
        <dbReference type="SAM" id="MobiDB-lite"/>
    </source>
</evidence>
<evidence type="ECO:0000259" key="2">
    <source>
        <dbReference type="Pfam" id="PF10180"/>
    </source>
</evidence>
<dbReference type="STRING" id="225359.A0A2S4PNG3"/>
<proteinExistence type="predicted"/>
<keyword evidence="4" id="KW-1185">Reference proteome</keyword>
<feature type="compositionally biased region" description="Acidic residues" evidence="1">
    <location>
        <begin position="365"/>
        <end position="375"/>
    </location>
</feature>
<dbReference type="AlphaFoldDB" id="A0A2S4PNG3"/>
<accession>A0A2S4PNG3</accession>
<reference evidence="3 4" key="1">
    <citation type="submission" date="2017-10" db="EMBL/GenBank/DDBJ databases">
        <title>Development of genomic resources for the powdery mildew, Erysiphe pulchra.</title>
        <authorList>
            <person name="Wadl P.A."/>
            <person name="Mack B.M."/>
            <person name="Moore G."/>
            <person name="Beltz S.B."/>
        </authorList>
    </citation>
    <scope>NUCLEOTIDE SEQUENCE [LARGE SCALE GENOMIC DNA]</scope>
    <source>
        <strain evidence="3">Cflorida</strain>
    </source>
</reference>
<dbReference type="PANTHER" id="PTHR22306:SF2">
    <property type="entry name" value="CHROMOSOME 7 OPEN READING FRAME 50"/>
    <property type="match status" value="1"/>
</dbReference>
<feature type="compositionally biased region" description="Basic and acidic residues" evidence="1">
    <location>
        <begin position="332"/>
        <end position="347"/>
    </location>
</feature>
<name>A0A2S4PNG3_9PEZI</name>
<evidence type="ECO:0000313" key="3">
    <source>
        <dbReference type="EMBL" id="POS83576.1"/>
    </source>
</evidence>
<feature type="region of interest" description="Disordered" evidence="1">
    <location>
        <begin position="322"/>
        <end position="375"/>
    </location>
</feature>
<dbReference type="EMBL" id="PEDP01001487">
    <property type="protein sequence ID" value="POS83576.1"/>
    <property type="molecule type" value="Genomic_DNA"/>
</dbReference>
<organism evidence="3 4">
    <name type="scientific">Erysiphe pulchra</name>
    <dbReference type="NCBI Taxonomy" id="225359"/>
    <lineage>
        <taxon>Eukaryota</taxon>
        <taxon>Fungi</taxon>
        <taxon>Dikarya</taxon>
        <taxon>Ascomycota</taxon>
        <taxon>Pezizomycotina</taxon>
        <taxon>Leotiomycetes</taxon>
        <taxon>Erysiphales</taxon>
        <taxon>Erysiphaceae</taxon>
        <taxon>Erysiphe</taxon>
    </lineage>
</organism>
<feature type="compositionally biased region" description="Basic residues" evidence="1">
    <location>
        <begin position="348"/>
        <end position="359"/>
    </location>
</feature>